<keyword evidence="4 5" id="KW-0472">Membrane</keyword>
<dbReference type="EMBL" id="BMNY01000001">
    <property type="protein sequence ID" value="GGM68657.1"/>
    <property type="molecule type" value="Genomic_DNA"/>
</dbReference>
<feature type="domain" description="Major facilitator superfamily (MFS) profile" evidence="6">
    <location>
        <begin position="16"/>
        <end position="440"/>
    </location>
</feature>
<evidence type="ECO:0000256" key="4">
    <source>
        <dbReference type="ARBA" id="ARBA00023136"/>
    </source>
</evidence>
<dbReference type="RefSeq" id="WP_188679776.1">
    <property type="nucleotide sequence ID" value="NZ_BMNY01000001.1"/>
</dbReference>
<dbReference type="PANTHER" id="PTHR23508">
    <property type="entry name" value="CARBOXYLIC ACID TRANSPORTER PROTEIN HOMOLOG"/>
    <property type="match status" value="1"/>
</dbReference>
<gene>
    <name evidence="7" type="ORF">GCM10007108_03440</name>
</gene>
<feature type="transmembrane region" description="Helical" evidence="5">
    <location>
        <begin position="290"/>
        <end position="310"/>
    </location>
</feature>
<dbReference type="PROSITE" id="PS00217">
    <property type="entry name" value="SUGAR_TRANSPORT_2"/>
    <property type="match status" value="1"/>
</dbReference>
<evidence type="ECO:0000313" key="7">
    <source>
        <dbReference type="EMBL" id="GGM68657.1"/>
    </source>
</evidence>
<dbReference type="PROSITE" id="PS50850">
    <property type="entry name" value="MFS"/>
    <property type="match status" value="1"/>
</dbReference>
<sequence length="461" mass="51423">MTEIENLDNAELSSRHFSWTFIASLGDFLDAGMFAGTGITLGAISALLHFTTFEDGLPALITLLGTAFGALAFGRLGDLYGRKYIYQVDMIIYAVASILLAITGVFPTRMINTVWAMIFYALIGIAVGADVPTSWSLISEFAPKRSRGRLFSITNVMWYVGVLIELGISIALVNTGMVLFRVIWILLGLVAIFSWFMRRRLAESPRFQIMKGENEEVRNTLKQLGINATGAERKESYSRHQYVELFTKYGSFVAFAWFLYLMWGIPASTYGEFFPYIFNSLHLVSARATFAFEAIYFGSAIVPGLLIFYFLSDRLNVGRVPLYLISAAMSMVSFYLLVYPPFLRNVAVLLVSFLLFGIGQGLGVWPITRLLSIEHFPTSIRDSGQGFVWFTMRFEAGIFGLFTPLIVGANGQHVEYIGWIAGTFFLLALIVVGVMSRVAPFYVKTEGRSLEETSRDSEVVG</sequence>
<dbReference type="Proteomes" id="UP000632195">
    <property type="component" value="Unassembled WGS sequence"/>
</dbReference>
<reference evidence="7" key="2">
    <citation type="submission" date="2022-09" db="EMBL/GenBank/DDBJ databases">
        <authorList>
            <person name="Sun Q."/>
            <person name="Ohkuma M."/>
        </authorList>
    </citation>
    <scope>NUCLEOTIDE SEQUENCE</scope>
    <source>
        <strain evidence="7">JCM 13583</strain>
    </source>
</reference>
<dbReference type="SUPFAM" id="SSF103473">
    <property type="entry name" value="MFS general substrate transporter"/>
    <property type="match status" value="1"/>
</dbReference>
<dbReference type="PANTHER" id="PTHR23508:SF10">
    <property type="entry name" value="CARBOXYLIC ACID TRANSPORTER PROTEIN HOMOLOG"/>
    <property type="match status" value="1"/>
</dbReference>
<evidence type="ECO:0000259" key="6">
    <source>
        <dbReference type="PROSITE" id="PS50850"/>
    </source>
</evidence>
<comment type="subcellular location">
    <subcellularLocation>
        <location evidence="1">Membrane</location>
        <topology evidence="1">Multi-pass membrane protein</topology>
    </subcellularLocation>
</comment>
<dbReference type="InterPro" id="IPR020846">
    <property type="entry name" value="MFS_dom"/>
</dbReference>
<feature type="transmembrane region" description="Helical" evidence="5">
    <location>
        <begin position="178"/>
        <end position="197"/>
    </location>
</feature>
<name>A0AA37F8V5_9ARCH</name>
<dbReference type="InterPro" id="IPR005828">
    <property type="entry name" value="MFS_sugar_transport-like"/>
</dbReference>
<comment type="caution">
    <text evidence="7">The sequence shown here is derived from an EMBL/GenBank/DDBJ whole genome shotgun (WGS) entry which is preliminary data.</text>
</comment>
<feature type="transmembrane region" description="Helical" evidence="5">
    <location>
        <begin position="56"/>
        <end position="76"/>
    </location>
</feature>
<feature type="transmembrane region" description="Helical" evidence="5">
    <location>
        <begin position="28"/>
        <end position="50"/>
    </location>
</feature>
<dbReference type="InterPro" id="IPR005829">
    <property type="entry name" value="Sugar_transporter_CS"/>
</dbReference>
<proteinExistence type="predicted"/>
<feature type="transmembrane region" description="Helical" evidence="5">
    <location>
        <begin position="387"/>
        <end position="410"/>
    </location>
</feature>
<feature type="transmembrane region" description="Helical" evidence="5">
    <location>
        <begin position="249"/>
        <end position="270"/>
    </location>
</feature>
<feature type="transmembrane region" description="Helical" evidence="5">
    <location>
        <begin position="416"/>
        <end position="439"/>
    </location>
</feature>
<keyword evidence="8" id="KW-1185">Reference proteome</keyword>
<dbReference type="AlphaFoldDB" id="A0AA37F8V5"/>
<evidence type="ECO:0000256" key="2">
    <source>
        <dbReference type="ARBA" id="ARBA00022692"/>
    </source>
</evidence>
<dbReference type="InterPro" id="IPR036259">
    <property type="entry name" value="MFS_trans_sf"/>
</dbReference>
<protein>
    <submittedName>
        <fullName evidence="7">MFS transporter</fullName>
    </submittedName>
</protein>
<dbReference type="GO" id="GO:0046943">
    <property type="term" value="F:carboxylic acid transmembrane transporter activity"/>
    <property type="evidence" value="ECO:0007669"/>
    <property type="project" value="TreeGrafter"/>
</dbReference>
<evidence type="ECO:0000256" key="1">
    <source>
        <dbReference type="ARBA" id="ARBA00004141"/>
    </source>
</evidence>
<feature type="transmembrane region" description="Helical" evidence="5">
    <location>
        <begin position="88"/>
        <end position="108"/>
    </location>
</feature>
<dbReference type="GO" id="GO:0005886">
    <property type="term" value="C:plasma membrane"/>
    <property type="evidence" value="ECO:0007669"/>
    <property type="project" value="TreeGrafter"/>
</dbReference>
<organism evidence="7 8">
    <name type="scientific">Thermogymnomonas acidicola</name>
    <dbReference type="NCBI Taxonomy" id="399579"/>
    <lineage>
        <taxon>Archaea</taxon>
        <taxon>Methanobacteriati</taxon>
        <taxon>Thermoplasmatota</taxon>
        <taxon>Thermoplasmata</taxon>
        <taxon>Thermoplasmatales</taxon>
        <taxon>Thermogymnomonas</taxon>
    </lineage>
</organism>
<evidence type="ECO:0000313" key="8">
    <source>
        <dbReference type="Proteomes" id="UP000632195"/>
    </source>
</evidence>
<reference evidence="7" key="1">
    <citation type="journal article" date="2014" name="Int. J. Syst. Evol. Microbiol.">
        <title>Complete genome sequence of Corynebacterium casei LMG S-19264T (=DSM 44701T), isolated from a smear-ripened cheese.</title>
        <authorList>
            <consortium name="US DOE Joint Genome Institute (JGI-PGF)"/>
            <person name="Walter F."/>
            <person name="Albersmeier A."/>
            <person name="Kalinowski J."/>
            <person name="Ruckert C."/>
        </authorList>
    </citation>
    <scope>NUCLEOTIDE SEQUENCE</scope>
    <source>
        <strain evidence="7">JCM 13583</strain>
    </source>
</reference>
<dbReference type="Pfam" id="PF00083">
    <property type="entry name" value="Sugar_tr"/>
    <property type="match status" value="1"/>
</dbReference>
<dbReference type="Gene3D" id="1.20.1250.20">
    <property type="entry name" value="MFS general substrate transporter like domains"/>
    <property type="match status" value="1"/>
</dbReference>
<keyword evidence="2 5" id="KW-0812">Transmembrane</keyword>
<evidence type="ECO:0000256" key="3">
    <source>
        <dbReference type="ARBA" id="ARBA00022989"/>
    </source>
</evidence>
<feature type="transmembrane region" description="Helical" evidence="5">
    <location>
        <begin position="114"/>
        <end position="138"/>
    </location>
</feature>
<feature type="transmembrane region" description="Helical" evidence="5">
    <location>
        <begin position="346"/>
        <end position="367"/>
    </location>
</feature>
<feature type="transmembrane region" description="Helical" evidence="5">
    <location>
        <begin position="322"/>
        <end position="340"/>
    </location>
</feature>
<accession>A0AA37F8V5</accession>
<keyword evidence="3 5" id="KW-1133">Transmembrane helix</keyword>
<feature type="transmembrane region" description="Helical" evidence="5">
    <location>
        <begin position="150"/>
        <end position="172"/>
    </location>
</feature>
<dbReference type="CDD" id="cd17316">
    <property type="entry name" value="MFS_SV2_like"/>
    <property type="match status" value="1"/>
</dbReference>
<evidence type="ECO:0000256" key="5">
    <source>
        <dbReference type="SAM" id="Phobius"/>
    </source>
</evidence>